<dbReference type="RefSeq" id="WP_081810355.1">
    <property type="nucleotide sequence ID" value="NZ_JMIY01000008.1"/>
</dbReference>
<protein>
    <submittedName>
        <fullName evidence="9">TIGR03663 family protein</fullName>
    </submittedName>
</protein>
<evidence type="ECO:0000256" key="3">
    <source>
        <dbReference type="ARBA" id="ARBA00022679"/>
    </source>
</evidence>
<dbReference type="GO" id="GO:0000030">
    <property type="term" value="F:mannosyltransferase activity"/>
    <property type="evidence" value="ECO:0007669"/>
    <property type="project" value="InterPro"/>
</dbReference>
<dbReference type="EMBL" id="JMIY01000008">
    <property type="protein sequence ID" value="KCZ70487.1"/>
    <property type="molecule type" value="Genomic_DNA"/>
</dbReference>
<evidence type="ECO:0000256" key="5">
    <source>
        <dbReference type="ARBA" id="ARBA00022989"/>
    </source>
</evidence>
<feature type="transmembrane region" description="Helical" evidence="7">
    <location>
        <begin position="81"/>
        <end position="99"/>
    </location>
</feature>
<dbReference type="InterPro" id="IPR003342">
    <property type="entry name" value="ArnT-like_N"/>
</dbReference>
<sequence>MLMNKKDFALYLGFILIVASAFFLRLYQLDLRVFHHDEAAVGYFTYKLFNDGIYSYNPAFHGPFMYYATAGVFRLFGDSIYSARLLPALLGASMLFLLIPLRKYTGERGMVLAAFFFAFSPSFLYYSRFYREDIFISFFTLLAFVCAVKYAESYTENNSPVMRGFYLFVVGLSLASMAALKENAYISIALVVFFLFLLFIRERWYKGLIEKLRGHDKRALITVAEGFFLIMVFLIVFSLFYTGKALDLSGIWTAIEKAFSHWYEMHSIKRIGGPMYFYLPILALYELPALIFGFAGIAYYYKRNNLFMIFLIYWAMTNLIVYSYLQEKVPWLVLNPLLPLTIIAAAYLGELMPRLKLNSRNGTAAVILISMILFYFVHSSVFLNYYNYTNPAEPLIQAAQPPQRFSELLGKISEVSSQYTNQSTEIQVTDDQMETQFLWYLRHYDNVKWRVKLDSELNAPLIVVHDTDGNESEADIVQRRLRSDYDRLDSAKMSWYWFKPADFTLDYLLYRKMNGQPGEYRVVLFYKPVS</sequence>
<evidence type="ECO:0000313" key="10">
    <source>
        <dbReference type="Proteomes" id="UP000027153"/>
    </source>
</evidence>
<keyword evidence="10" id="KW-1185">Reference proteome</keyword>
<evidence type="ECO:0000256" key="7">
    <source>
        <dbReference type="SAM" id="Phobius"/>
    </source>
</evidence>
<feature type="domain" description="ArnT-like N-terminal" evidence="8">
    <location>
        <begin position="66"/>
        <end position="239"/>
    </location>
</feature>
<feature type="transmembrane region" description="Helical" evidence="7">
    <location>
        <begin position="331"/>
        <end position="352"/>
    </location>
</feature>
<keyword evidence="2" id="KW-0328">Glycosyltransferase</keyword>
<dbReference type="NCBIfam" id="TIGR03663">
    <property type="entry name" value="flippase activity-associated protein Agl23"/>
    <property type="match status" value="1"/>
</dbReference>
<comment type="subcellular location">
    <subcellularLocation>
        <location evidence="1">Endomembrane system</location>
        <topology evidence="1">Multi-pass membrane protein</topology>
    </subcellularLocation>
</comment>
<keyword evidence="6 7" id="KW-0472">Membrane</keyword>
<keyword evidence="3" id="KW-0808">Transferase</keyword>
<dbReference type="OrthoDB" id="313515at2157"/>
<dbReference type="GO" id="GO:0012505">
    <property type="term" value="C:endomembrane system"/>
    <property type="evidence" value="ECO:0007669"/>
    <property type="project" value="UniProtKB-SubCell"/>
</dbReference>
<dbReference type="AlphaFoldDB" id="A0A062UZC6"/>
<accession>A0A062UZC6</accession>
<feature type="transmembrane region" description="Helical" evidence="7">
    <location>
        <begin position="160"/>
        <end position="178"/>
    </location>
</feature>
<evidence type="ECO:0000256" key="1">
    <source>
        <dbReference type="ARBA" id="ARBA00004127"/>
    </source>
</evidence>
<evidence type="ECO:0000256" key="2">
    <source>
        <dbReference type="ARBA" id="ARBA00022676"/>
    </source>
</evidence>
<dbReference type="GO" id="GO:0016020">
    <property type="term" value="C:membrane"/>
    <property type="evidence" value="ECO:0007669"/>
    <property type="project" value="InterPro"/>
</dbReference>
<feature type="transmembrane region" description="Helical" evidence="7">
    <location>
        <begin position="134"/>
        <end position="151"/>
    </location>
</feature>
<name>A0A062UZC6_9EURY</name>
<keyword evidence="4 7" id="KW-0812">Transmembrane</keyword>
<dbReference type="PANTHER" id="PTHR41710">
    <property type="entry name" value="GLYCOSYL TRANSFERASE, FAMILY 39"/>
    <property type="match status" value="1"/>
</dbReference>
<feature type="transmembrane region" description="Helical" evidence="7">
    <location>
        <begin position="275"/>
        <end position="299"/>
    </location>
</feature>
<keyword evidence="5 7" id="KW-1133">Transmembrane helix</keyword>
<feature type="transmembrane region" description="Helical" evidence="7">
    <location>
        <begin position="111"/>
        <end position="128"/>
    </location>
</feature>
<dbReference type="PANTHER" id="PTHR41710:SF2">
    <property type="entry name" value="GLYCOSYL TRANSFERASE FAMILY 39_83 DOMAIN-CONTAINING PROTEIN"/>
    <property type="match status" value="1"/>
</dbReference>
<feature type="transmembrane region" description="Helical" evidence="7">
    <location>
        <begin position="9"/>
        <end position="27"/>
    </location>
</feature>
<dbReference type="PATRIC" id="fig|1392998.3.peg.3394"/>
<gene>
    <name evidence="9" type="ORF">ANME2D_03402</name>
</gene>
<evidence type="ECO:0000259" key="8">
    <source>
        <dbReference type="Pfam" id="PF02366"/>
    </source>
</evidence>
<evidence type="ECO:0000256" key="6">
    <source>
        <dbReference type="ARBA" id="ARBA00023136"/>
    </source>
</evidence>
<dbReference type="InterPro" id="IPR019962">
    <property type="entry name" value="CHP03663"/>
</dbReference>
<feature type="transmembrane region" description="Helical" evidence="7">
    <location>
        <begin position="220"/>
        <end position="241"/>
    </location>
</feature>
<comment type="caution">
    <text evidence="9">The sequence shown here is derived from an EMBL/GenBank/DDBJ whole genome shotgun (WGS) entry which is preliminary data.</text>
</comment>
<dbReference type="Proteomes" id="UP000027153">
    <property type="component" value="Unassembled WGS sequence"/>
</dbReference>
<evidence type="ECO:0000313" key="9">
    <source>
        <dbReference type="EMBL" id="KCZ70487.1"/>
    </source>
</evidence>
<dbReference type="Pfam" id="PF02366">
    <property type="entry name" value="PMT"/>
    <property type="match status" value="1"/>
</dbReference>
<dbReference type="GO" id="GO:0006493">
    <property type="term" value="P:protein O-linked glycosylation"/>
    <property type="evidence" value="ECO:0007669"/>
    <property type="project" value="InterPro"/>
</dbReference>
<proteinExistence type="predicted"/>
<organism evidence="9 10">
    <name type="scientific">Candidatus Methanoperedens nitratireducens</name>
    <dbReference type="NCBI Taxonomy" id="1392998"/>
    <lineage>
        <taxon>Archaea</taxon>
        <taxon>Methanobacteriati</taxon>
        <taxon>Methanobacteriota</taxon>
        <taxon>Stenosarchaea group</taxon>
        <taxon>Methanomicrobia</taxon>
        <taxon>Methanosarcinales</taxon>
        <taxon>ANME-2 cluster</taxon>
        <taxon>Candidatus Methanoperedentaceae</taxon>
        <taxon>Candidatus Methanoperedens</taxon>
    </lineage>
</organism>
<reference evidence="9 10" key="1">
    <citation type="journal article" date="2013" name="Nature">
        <title>Anaerobic oxidation of methane coupled to nitrate reduction in a novel archaeal lineage.</title>
        <authorList>
            <person name="Haroon M.F."/>
            <person name="Hu S."/>
            <person name="Shi Y."/>
            <person name="Imelfort M."/>
            <person name="Keller J."/>
            <person name="Hugenholtz P."/>
            <person name="Yuan Z."/>
            <person name="Tyson G.W."/>
        </authorList>
    </citation>
    <scope>NUCLEOTIDE SEQUENCE [LARGE SCALE GENOMIC DNA]</scope>
    <source>
        <strain evidence="9 10">ANME-2d</strain>
    </source>
</reference>
<feature type="transmembrane region" description="Helical" evidence="7">
    <location>
        <begin position="364"/>
        <end position="386"/>
    </location>
</feature>
<feature type="transmembrane region" description="Helical" evidence="7">
    <location>
        <begin position="306"/>
        <end position="325"/>
    </location>
</feature>
<evidence type="ECO:0000256" key="4">
    <source>
        <dbReference type="ARBA" id="ARBA00022692"/>
    </source>
</evidence>
<feature type="transmembrane region" description="Helical" evidence="7">
    <location>
        <begin position="184"/>
        <end position="200"/>
    </location>
</feature>